<dbReference type="Proteomes" id="UP000004291">
    <property type="component" value="Chromosome"/>
</dbReference>
<name>A9DCZ0_HOEPD</name>
<dbReference type="Gene3D" id="3.30.420.40">
    <property type="match status" value="2"/>
</dbReference>
<evidence type="ECO:0000313" key="1">
    <source>
        <dbReference type="EMBL" id="EDQ32236.2"/>
    </source>
</evidence>
<reference evidence="1 2" key="1">
    <citation type="submission" date="2007-10" db="EMBL/GenBank/DDBJ databases">
        <authorList>
            <person name="Wagner-Dobler I."/>
            <person name="Ferriera S."/>
            <person name="Johnson J."/>
            <person name="Kravitz S."/>
            <person name="Beeson K."/>
            <person name="Sutton G."/>
            <person name="Rogers Y.-H."/>
            <person name="Friedman R."/>
            <person name="Frazier M."/>
            <person name="Venter J.C."/>
        </authorList>
    </citation>
    <scope>NUCLEOTIDE SEQUENCE [LARGE SCALE GENOMIC DNA]</scope>
    <source>
        <strain evidence="1 2">DFL-43</strain>
    </source>
</reference>
<proteinExistence type="predicted"/>
<dbReference type="EMBL" id="ABIA03000002">
    <property type="protein sequence ID" value="EDQ32236.2"/>
    <property type="molecule type" value="Genomic_DNA"/>
</dbReference>
<sequence>MLEWDLSNPKKTQLRVENCSVIGDLGVVSTILALRHTSLPGSERLRISVAGYIEEAPWLRAALRSTETGESMLQYDLGSDSCINLVLECSREPTEDEILLASRDSFMLSLTLQSKQADGKSQNLKVEILSPKLKTLKWTKPVIQARQVAIPELSRVEKQDRDDVDLFSINVTQPFTRLEFGGPPIGALVSGQLSCLVDDEVKKVSANLSVGTVMARANTGVACELRSGDEVSIGCIVSINEVFDAAEGADILRMQFEWTCAFSDDSQQPLSGTYHFDLQLRQGEILSLKYRDASAVPNMVRSRTPFAERFPLEFSVPISGGSVQFELGDTIEFDAVFLDDSWDVVAHAHILPEGEKASLSDRADFKLVQDIVVDPGNGGKIRIPFHNTTLDETGDTDRYQLFVRFEARRLKVRAGMSLVAEDDLFEHKYGMIAVDIVLRQRDPKYLICLDYGASAIAAWFGRVERNLARELIPLGSYAYSLAGAHSEYDPNKKRWQNVLIPSTIGLNPSRHLRSRKAPLSYGNLACVGTKLQAAEKRMAMFGRTYDVSIPVDRNFISDDDTANYLHLQTIMIPDLKRMLMNADPEFKYRIKQPVIERTANGLQTTREINLSALTADAFHELGSYIIPNSLFYAQDQLDGPVVSEMGDERFDQWLESADSDVQVVVTHPSGIAHHKRELYKNAARSFAKGLTGAEDSRAAREPKLIPEALSAAYFGISRSPLRYEGTRMFACIDVGASTVDASLIEVKMRHDSIESWKVFAHFGATIGGANLDEALLATLISNLRELFSGTDPVFEDLELDRRFVRDEALKTTLLPRIQQAKRVLSEALMEKAGADGEFRWAREGVGSAFTVELNEILRSASPGQPLSERRTPIPGSNELVHLCVRTMSTGGQAVWMEISPELLDADEPVANPSQTNPKTVARTLGYAVPAMLIREARRLGLEDPQWVVTGRASLWPSVFTGIGNTAQLLGQPVDAAPHRPFSADDMKNATVYGAARLATSGLEITDGADHSYALVLHDEGRGVVSEIEYLDTRSRSEGNKIVRFLPNRWLSRVLPGLDDVGSENDITRDEIVHLFGIFGQNVVVDQSQVKPGGLAGGQDQNVEISWKRRNSEVEFTVGDIIVRQPRSRLAGT</sequence>
<keyword evidence="2" id="KW-1185">Reference proteome</keyword>
<comment type="caution">
    <text evidence="1">The sequence shown here is derived from an EMBL/GenBank/DDBJ whole genome shotgun (WGS) entry which is preliminary data.</text>
</comment>
<dbReference type="SUPFAM" id="SSF53067">
    <property type="entry name" value="Actin-like ATPase domain"/>
    <property type="match status" value="1"/>
</dbReference>
<dbReference type="InterPro" id="IPR043129">
    <property type="entry name" value="ATPase_NBD"/>
</dbReference>
<accession>A9DCZ0</accession>
<dbReference type="Gene3D" id="3.90.640.10">
    <property type="entry name" value="Actin, Chain A, domain 4"/>
    <property type="match status" value="1"/>
</dbReference>
<dbReference type="HOGENOM" id="CLU_278837_0_0_5"/>
<dbReference type="AlphaFoldDB" id="A9DCZ0"/>
<dbReference type="STRING" id="411684.HPDFL43_07137"/>
<gene>
    <name evidence="1" type="ORF">HPDFL43_07137</name>
</gene>
<protein>
    <submittedName>
        <fullName evidence="1">Uncharacterized protein</fullName>
    </submittedName>
</protein>
<reference evidence="1 2" key="2">
    <citation type="submission" date="2012-06" db="EMBL/GenBank/DDBJ databases">
        <authorList>
            <person name="Fiebig A."/>
        </authorList>
    </citation>
    <scope>NUCLEOTIDE SEQUENCE [LARGE SCALE GENOMIC DNA]</scope>
    <source>
        <strain evidence="1 2">DFL-43</strain>
    </source>
</reference>
<evidence type="ECO:0000313" key="2">
    <source>
        <dbReference type="Proteomes" id="UP000004291"/>
    </source>
</evidence>
<organism evidence="1 2">
    <name type="scientific">Hoeflea phototrophica (strain DSM 17068 / NCIMB 14078 / DFL-43)</name>
    <dbReference type="NCBI Taxonomy" id="411684"/>
    <lineage>
        <taxon>Bacteria</taxon>
        <taxon>Pseudomonadati</taxon>
        <taxon>Pseudomonadota</taxon>
        <taxon>Alphaproteobacteria</taxon>
        <taxon>Hyphomicrobiales</taxon>
        <taxon>Rhizobiaceae</taxon>
        <taxon>Hoeflea</taxon>
    </lineage>
</organism>